<dbReference type="Pfam" id="PF08734">
    <property type="entry name" value="GYD"/>
    <property type="match status" value="1"/>
</dbReference>
<evidence type="ECO:0000313" key="2">
    <source>
        <dbReference type="Proteomes" id="UP000027284"/>
    </source>
</evidence>
<keyword evidence="2" id="KW-1185">Reference proteome</keyword>
<protein>
    <submittedName>
        <fullName evidence="1">GYD family protein</fullName>
    </submittedName>
</protein>
<gene>
    <name evidence="1" type="ORF">EG19_09160</name>
</gene>
<evidence type="ECO:0000313" key="1">
    <source>
        <dbReference type="EMBL" id="KDA54807.1"/>
    </source>
</evidence>
<dbReference type="OrthoDB" id="1550863at2"/>
<reference evidence="1 2" key="1">
    <citation type="submission" date="2014-04" db="EMBL/GenBank/DDBJ databases">
        <title>The Genome Sequence of Thermoanaerobaculum aquaticum MP-01, The First Cultivated Group 23 Acidobacterium.</title>
        <authorList>
            <person name="Stamps B.W."/>
            <person name="Losey N.A."/>
            <person name="Lawson P.A."/>
            <person name="Stevenson B.S."/>
        </authorList>
    </citation>
    <scope>NUCLEOTIDE SEQUENCE [LARGE SCALE GENOMIC DNA]</scope>
    <source>
        <strain evidence="1 2">MP-01</strain>
    </source>
</reference>
<proteinExistence type="predicted"/>
<dbReference type="STRING" id="1312852.EG19_09160"/>
<sequence length="102" mass="11200">MPIFILLTKLAPESSQSAQARRAMGKEWLQKVKSLCPGVKFLAHYAILGPYDFMDIYEAPDAETAHKVSLISRAGGAVSAESWQALPYDRFLSVLEEVSKGA</sequence>
<dbReference type="RefSeq" id="WP_038046701.1">
    <property type="nucleotide sequence ID" value="NZ_JMFG01000004.1"/>
</dbReference>
<name>A0A062XQB8_9BACT</name>
<dbReference type="EMBL" id="JMFG01000004">
    <property type="protein sequence ID" value="KDA54807.1"/>
    <property type="molecule type" value="Genomic_DNA"/>
</dbReference>
<comment type="caution">
    <text evidence="1">The sequence shown here is derived from an EMBL/GenBank/DDBJ whole genome shotgun (WGS) entry which is preliminary data.</text>
</comment>
<accession>A0A062XQB8</accession>
<organism evidence="1 2">
    <name type="scientific">Thermoanaerobaculum aquaticum</name>
    <dbReference type="NCBI Taxonomy" id="1312852"/>
    <lineage>
        <taxon>Bacteria</taxon>
        <taxon>Pseudomonadati</taxon>
        <taxon>Acidobacteriota</taxon>
        <taxon>Thermoanaerobaculia</taxon>
        <taxon>Thermoanaerobaculales</taxon>
        <taxon>Thermoanaerobaculaceae</taxon>
        <taxon>Thermoanaerobaculum</taxon>
    </lineage>
</organism>
<dbReference type="InterPro" id="IPR014845">
    <property type="entry name" value="GYD/TTHA1554"/>
</dbReference>
<dbReference type="AlphaFoldDB" id="A0A062XQB8"/>
<dbReference type="Proteomes" id="UP000027284">
    <property type="component" value="Unassembled WGS sequence"/>
</dbReference>